<evidence type="ECO:0000313" key="5">
    <source>
        <dbReference type="EMBL" id="VYU55538.1"/>
    </source>
</evidence>
<dbReference type="GO" id="GO:0009307">
    <property type="term" value="P:DNA restriction-modification system"/>
    <property type="evidence" value="ECO:0007669"/>
    <property type="project" value="UniProtKB-KW"/>
</dbReference>
<sequence>MDIINFIEDYRSGSLLNRLKTVGKAEGICRIVYDQSMMNDDLGYYLSESHQPTTLYLKEDNNATYVYKNQIVVNMMNAECVLISHKHSGALLPYNYTQIEIDRNKIYPAYFVYWFNESPESLKQLNLFRQGGSLVKKITAKQLQQMKITLPPYKRQKLIGDIAEKRRRLKYLKQKREKLMDSYLKETLLRGNH</sequence>
<dbReference type="AlphaFoldDB" id="A0A6N3FTC3"/>
<keyword evidence="3" id="KW-0238">DNA-binding</keyword>
<gene>
    <name evidence="5" type="ORF">SSLFYP27_02647</name>
</gene>
<name>A0A6N3FTC3_STASI</name>
<dbReference type="RefSeq" id="WP_002480175.1">
    <property type="nucleotide sequence ID" value="NZ_CACRUO010000065.1"/>
</dbReference>
<dbReference type="EMBL" id="CACRUO010000065">
    <property type="protein sequence ID" value="VYU55538.1"/>
    <property type="molecule type" value="Genomic_DNA"/>
</dbReference>
<dbReference type="InterPro" id="IPR044946">
    <property type="entry name" value="Restrct_endonuc_typeI_TRD_sf"/>
</dbReference>
<dbReference type="InterPro" id="IPR000055">
    <property type="entry name" value="Restrct_endonuc_typeI_TRD"/>
</dbReference>
<keyword evidence="2" id="KW-0680">Restriction system</keyword>
<evidence type="ECO:0000256" key="3">
    <source>
        <dbReference type="ARBA" id="ARBA00023125"/>
    </source>
</evidence>
<evidence type="ECO:0000256" key="2">
    <source>
        <dbReference type="ARBA" id="ARBA00022747"/>
    </source>
</evidence>
<dbReference type="SUPFAM" id="SSF116734">
    <property type="entry name" value="DNA methylase specificity domain"/>
    <property type="match status" value="1"/>
</dbReference>
<proteinExistence type="inferred from homology"/>
<comment type="similarity">
    <text evidence="1">Belongs to the type-I restriction system S methylase family.</text>
</comment>
<accession>A0A6N3FTC3</accession>
<dbReference type="GO" id="GO:0003677">
    <property type="term" value="F:DNA binding"/>
    <property type="evidence" value="ECO:0007669"/>
    <property type="project" value="UniProtKB-KW"/>
</dbReference>
<evidence type="ECO:0000256" key="1">
    <source>
        <dbReference type="ARBA" id="ARBA00010923"/>
    </source>
</evidence>
<reference evidence="5" key="1">
    <citation type="submission" date="2019-11" db="EMBL/GenBank/DDBJ databases">
        <authorList>
            <person name="Feng L."/>
        </authorList>
    </citation>
    <scope>NUCLEOTIDE SEQUENCE</scope>
    <source>
        <strain evidence="5">SsimulansLFYP27</strain>
    </source>
</reference>
<evidence type="ECO:0000259" key="4">
    <source>
        <dbReference type="Pfam" id="PF01420"/>
    </source>
</evidence>
<dbReference type="Gene3D" id="3.90.220.20">
    <property type="entry name" value="DNA methylase specificity domains"/>
    <property type="match status" value="1"/>
</dbReference>
<dbReference type="Pfam" id="PF01420">
    <property type="entry name" value="Methylase_S"/>
    <property type="match status" value="1"/>
</dbReference>
<feature type="domain" description="Type I restriction modification DNA specificity" evidence="4">
    <location>
        <begin position="62"/>
        <end position="168"/>
    </location>
</feature>
<organism evidence="5">
    <name type="scientific">Staphylococcus simulans</name>
    <dbReference type="NCBI Taxonomy" id="1286"/>
    <lineage>
        <taxon>Bacteria</taxon>
        <taxon>Bacillati</taxon>
        <taxon>Bacillota</taxon>
        <taxon>Bacilli</taxon>
        <taxon>Bacillales</taxon>
        <taxon>Staphylococcaceae</taxon>
        <taxon>Staphylococcus</taxon>
    </lineage>
</organism>
<protein>
    <submittedName>
        <fullName evidence="5">Type I restriction modification DNA specificity domain protein</fullName>
    </submittedName>
</protein>